<dbReference type="Gene3D" id="1.10.10.10">
    <property type="entry name" value="Winged helix-like DNA-binding domain superfamily/Winged helix DNA-binding domain"/>
    <property type="match status" value="1"/>
</dbReference>
<keyword evidence="2 4" id="KW-0238">DNA-binding</keyword>
<gene>
    <name evidence="7" type="ORF">niasHT_013612</name>
</gene>
<evidence type="ECO:0000256" key="2">
    <source>
        <dbReference type="ARBA" id="ARBA00023125"/>
    </source>
</evidence>
<dbReference type="PRINTS" id="PR00053">
    <property type="entry name" value="FORKHEAD"/>
</dbReference>
<dbReference type="SMART" id="SM00339">
    <property type="entry name" value="FH"/>
    <property type="match status" value="1"/>
</dbReference>
<dbReference type="PANTHER" id="PTHR11829">
    <property type="entry name" value="FORKHEAD BOX PROTEIN"/>
    <property type="match status" value="1"/>
</dbReference>
<dbReference type="InterPro" id="IPR050211">
    <property type="entry name" value="FOX_domain-containing"/>
</dbReference>
<feature type="region of interest" description="Disordered" evidence="5">
    <location>
        <begin position="389"/>
        <end position="410"/>
    </location>
</feature>
<feature type="compositionally biased region" description="Polar residues" evidence="5">
    <location>
        <begin position="442"/>
        <end position="464"/>
    </location>
</feature>
<dbReference type="FunFam" id="1.10.10.10:FF:000042">
    <property type="entry name" value="hepatocyte nuclear factor 3-beta"/>
    <property type="match status" value="1"/>
</dbReference>
<feature type="region of interest" description="Disordered" evidence="5">
    <location>
        <begin position="320"/>
        <end position="347"/>
    </location>
</feature>
<dbReference type="Pfam" id="PF00250">
    <property type="entry name" value="Forkhead"/>
    <property type="match status" value="1"/>
</dbReference>
<feature type="DNA-binding region" description="Fork-head" evidence="4">
    <location>
        <begin position="219"/>
        <end position="315"/>
    </location>
</feature>
<evidence type="ECO:0000259" key="6">
    <source>
        <dbReference type="PROSITE" id="PS50039"/>
    </source>
</evidence>
<dbReference type="AlphaFoldDB" id="A0ABD2LF44"/>
<protein>
    <recommendedName>
        <fullName evidence="6">Fork-head domain-containing protein</fullName>
    </recommendedName>
</protein>
<evidence type="ECO:0000256" key="4">
    <source>
        <dbReference type="PROSITE-ProRule" id="PRU00089"/>
    </source>
</evidence>
<comment type="subcellular location">
    <subcellularLocation>
        <location evidence="1 4">Nucleus</location>
    </subcellularLocation>
</comment>
<dbReference type="PROSITE" id="PS00658">
    <property type="entry name" value="FORK_HEAD_2"/>
    <property type="match status" value="1"/>
</dbReference>
<dbReference type="GO" id="GO:0005634">
    <property type="term" value="C:nucleus"/>
    <property type="evidence" value="ECO:0007669"/>
    <property type="project" value="UniProtKB-SubCell"/>
</dbReference>
<evidence type="ECO:0000256" key="1">
    <source>
        <dbReference type="ARBA" id="ARBA00004123"/>
    </source>
</evidence>
<accession>A0ABD2LF44</accession>
<dbReference type="SUPFAM" id="SSF46785">
    <property type="entry name" value="Winged helix' DNA-binding domain"/>
    <property type="match status" value="1"/>
</dbReference>
<dbReference type="PROSITE" id="PS00657">
    <property type="entry name" value="FORK_HEAD_1"/>
    <property type="match status" value="1"/>
</dbReference>
<dbReference type="InterPro" id="IPR001766">
    <property type="entry name" value="Fork_head_dom"/>
</dbReference>
<dbReference type="GO" id="GO:0003677">
    <property type="term" value="F:DNA binding"/>
    <property type="evidence" value="ECO:0007669"/>
    <property type="project" value="UniProtKB-UniRule"/>
</dbReference>
<feature type="region of interest" description="Disordered" evidence="5">
    <location>
        <begin position="424"/>
        <end position="464"/>
    </location>
</feature>
<reference evidence="7 8" key="1">
    <citation type="submission" date="2024-10" db="EMBL/GenBank/DDBJ databases">
        <authorList>
            <person name="Kim D."/>
        </authorList>
    </citation>
    <scope>NUCLEOTIDE SEQUENCE [LARGE SCALE GENOMIC DNA]</scope>
    <source>
        <strain evidence="7">BH-2024</strain>
    </source>
</reference>
<keyword evidence="3 4" id="KW-0539">Nucleus</keyword>
<evidence type="ECO:0000256" key="5">
    <source>
        <dbReference type="SAM" id="MobiDB-lite"/>
    </source>
</evidence>
<dbReference type="InterPro" id="IPR036390">
    <property type="entry name" value="WH_DNA-bd_sf"/>
</dbReference>
<feature type="compositionally biased region" description="Basic and acidic residues" evidence="5">
    <location>
        <begin position="168"/>
        <end position="181"/>
    </location>
</feature>
<dbReference type="PANTHER" id="PTHR11829:SF380">
    <property type="entry name" value="PROTEIN FORK HEAD"/>
    <property type="match status" value="1"/>
</dbReference>
<feature type="region of interest" description="Disordered" evidence="5">
    <location>
        <begin position="140"/>
        <end position="199"/>
    </location>
</feature>
<comment type="caution">
    <text evidence="7">The sequence shown here is derived from an EMBL/GenBank/DDBJ whole genome shotgun (WGS) entry which is preliminary data.</text>
</comment>
<proteinExistence type="predicted"/>
<feature type="compositionally biased region" description="Polar residues" evidence="5">
    <location>
        <begin position="23"/>
        <end position="33"/>
    </location>
</feature>
<dbReference type="InterPro" id="IPR036388">
    <property type="entry name" value="WH-like_DNA-bd_sf"/>
</dbReference>
<evidence type="ECO:0000256" key="3">
    <source>
        <dbReference type="ARBA" id="ARBA00023242"/>
    </source>
</evidence>
<dbReference type="InterPro" id="IPR018122">
    <property type="entry name" value="TF_fork_head_CS_1"/>
</dbReference>
<dbReference type="PROSITE" id="PS50039">
    <property type="entry name" value="FORK_HEAD_3"/>
    <property type="match status" value="1"/>
</dbReference>
<name>A0ABD2LF44_9BILA</name>
<keyword evidence="8" id="KW-1185">Reference proteome</keyword>
<feature type="region of interest" description="Disordered" evidence="5">
    <location>
        <begin position="1"/>
        <end position="33"/>
    </location>
</feature>
<dbReference type="Proteomes" id="UP001620626">
    <property type="component" value="Unassembled WGS sequence"/>
</dbReference>
<sequence>MSWTNSAAAAAAAEEMTKRALQQPMSTEQYQHQLQLSSASNPWCVLPSSSASSSVLAPSSSSSASLSLPSYLCSGALHSFHSGALNSLHQSPYASTSPYALGACANSVSIYQQQQSPSSSTAYQLGQSYPSAFSASAAASPRKAEGDGSNCSVMNAEGGAGGAGAQQRRTDRVPQAEEHQRNASGRMGTRCRTPQEGGMNLTESEMNKIRKNGNFGPNKPPYSYISLISMAIQQSERKMCTLSEIYYFIMEYFDYYKNHQQRCSWQNSIRHSLSFNDCFVKVPRTPDRPGKGSFWTLHELCGDMFENGCFLRRQKRFKLAHKEKEPNRRKSKGKEKRAAEQKQYQQHLMKMEPKLDLIKMEGDGILLSALDGALPMPIPTVADICGETAETTASPPMGGKEKKRAKGPEKAKVALLTSMCDGDTLQQSQHFGGTAMPRDQPAPQSDSPLHQQSPHQSASSMFGGTCQPTPLELVQLGSMPGGNACANTPHQLLQQTVSPGQQMASVISAVGQVPLNAYCQQFPSPANPTAFPPFYTDSGAASQHFLHINLNINQQLFDCYHPTAAFPALSTGASMQQTAGTVNGAAGLDYGTAMYGGGTGGAAQNVLYGSAMSSNPAANL</sequence>
<dbReference type="EMBL" id="JBICBT010000446">
    <property type="protein sequence ID" value="KAL3113502.1"/>
    <property type="molecule type" value="Genomic_DNA"/>
</dbReference>
<dbReference type="InterPro" id="IPR030456">
    <property type="entry name" value="TF_fork_head_CS_2"/>
</dbReference>
<feature type="domain" description="Fork-head" evidence="6">
    <location>
        <begin position="219"/>
        <end position="315"/>
    </location>
</feature>
<evidence type="ECO:0000313" key="7">
    <source>
        <dbReference type="EMBL" id="KAL3113502.1"/>
    </source>
</evidence>
<organism evidence="7 8">
    <name type="scientific">Heterodera trifolii</name>
    <dbReference type="NCBI Taxonomy" id="157864"/>
    <lineage>
        <taxon>Eukaryota</taxon>
        <taxon>Metazoa</taxon>
        <taxon>Ecdysozoa</taxon>
        <taxon>Nematoda</taxon>
        <taxon>Chromadorea</taxon>
        <taxon>Rhabditida</taxon>
        <taxon>Tylenchina</taxon>
        <taxon>Tylenchomorpha</taxon>
        <taxon>Tylenchoidea</taxon>
        <taxon>Heteroderidae</taxon>
        <taxon>Heteroderinae</taxon>
        <taxon>Heterodera</taxon>
    </lineage>
</organism>
<evidence type="ECO:0000313" key="8">
    <source>
        <dbReference type="Proteomes" id="UP001620626"/>
    </source>
</evidence>